<evidence type="ECO:0008006" key="3">
    <source>
        <dbReference type="Google" id="ProtNLM"/>
    </source>
</evidence>
<dbReference type="OrthoDB" id="3543113at2759"/>
<protein>
    <recommendedName>
        <fullName evidence="3">F-box domain-containing protein</fullName>
    </recommendedName>
</protein>
<dbReference type="Proteomes" id="UP000054018">
    <property type="component" value="Unassembled WGS sequence"/>
</dbReference>
<dbReference type="SUPFAM" id="SSF52047">
    <property type="entry name" value="RNI-like"/>
    <property type="match status" value="1"/>
</dbReference>
<dbReference type="HOGENOM" id="CLU_021164_3_2_1"/>
<proteinExistence type="predicted"/>
<evidence type="ECO:0000313" key="2">
    <source>
        <dbReference type="Proteomes" id="UP000054018"/>
    </source>
</evidence>
<sequence>MHHCLRITEILHLIFGYLVDEKVTNTNVAGAIRHKDIAGLARTCKAFMDPALDILWRTQSSLSPLIMCLPAQFWTLTVDQKDGVVSLMQEPSQEDWLTLKGYSRRIRAFNHTTLHLPSVCENIVDIVFSPDLSDELFPSLHTLNITVLSGPLDPIQFLKYARLPQLVRLRFMIPIFYRKWASDLYFTPASVPSLQALTIIAAHAWTGVSARLAVNFEQTPYLRSLYLSHSLYVLPSSLCEMIRLQFLCELTVTLPEGFDVDVCPSMQPTLPSLQRIALTVRSLDQCTNLLSCVTSCELGSIGILHRSPATQNDICQLFQEIGRICERYADFHTLDIQCSHKNKLTAYPPFDLPRSMLTPFLACRRLRVLKLGSFGVLDINDSFIAEITLAWPEIEALHLRGPKQGDALVTLEGVRELLRGCPRLQSLHMQVDARILPKGEPEMQSISLTALDISGSLMEVKTAVERYLKTLVPRLESLNMKLPRRPVMPVLVWPSSSP</sequence>
<organism evidence="1 2">
    <name type="scientific">Pisolithus microcarpus 441</name>
    <dbReference type="NCBI Taxonomy" id="765257"/>
    <lineage>
        <taxon>Eukaryota</taxon>
        <taxon>Fungi</taxon>
        <taxon>Dikarya</taxon>
        <taxon>Basidiomycota</taxon>
        <taxon>Agaricomycotina</taxon>
        <taxon>Agaricomycetes</taxon>
        <taxon>Agaricomycetidae</taxon>
        <taxon>Boletales</taxon>
        <taxon>Sclerodermatineae</taxon>
        <taxon>Pisolithaceae</taxon>
        <taxon>Pisolithus</taxon>
    </lineage>
</organism>
<dbReference type="EMBL" id="KN833752">
    <property type="protein sequence ID" value="KIK21402.1"/>
    <property type="molecule type" value="Genomic_DNA"/>
</dbReference>
<dbReference type="Gene3D" id="3.80.10.10">
    <property type="entry name" value="Ribonuclease Inhibitor"/>
    <property type="match status" value="1"/>
</dbReference>
<evidence type="ECO:0000313" key="1">
    <source>
        <dbReference type="EMBL" id="KIK21402.1"/>
    </source>
</evidence>
<dbReference type="STRING" id="765257.A0A0C9ZG27"/>
<accession>A0A0C9ZG27</accession>
<dbReference type="AlphaFoldDB" id="A0A0C9ZG27"/>
<keyword evidence="2" id="KW-1185">Reference proteome</keyword>
<reference evidence="2" key="2">
    <citation type="submission" date="2015-01" db="EMBL/GenBank/DDBJ databases">
        <title>Evolutionary Origins and Diversification of the Mycorrhizal Mutualists.</title>
        <authorList>
            <consortium name="DOE Joint Genome Institute"/>
            <consortium name="Mycorrhizal Genomics Consortium"/>
            <person name="Kohler A."/>
            <person name="Kuo A."/>
            <person name="Nagy L.G."/>
            <person name="Floudas D."/>
            <person name="Copeland A."/>
            <person name="Barry K.W."/>
            <person name="Cichocki N."/>
            <person name="Veneault-Fourrey C."/>
            <person name="LaButti K."/>
            <person name="Lindquist E.A."/>
            <person name="Lipzen A."/>
            <person name="Lundell T."/>
            <person name="Morin E."/>
            <person name="Murat C."/>
            <person name="Riley R."/>
            <person name="Ohm R."/>
            <person name="Sun H."/>
            <person name="Tunlid A."/>
            <person name="Henrissat B."/>
            <person name="Grigoriev I.V."/>
            <person name="Hibbett D.S."/>
            <person name="Martin F."/>
        </authorList>
    </citation>
    <scope>NUCLEOTIDE SEQUENCE [LARGE SCALE GENOMIC DNA]</scope>
    <source>
        <strain evidence="2">441</strain>
    </source>
</reference>
<dbReference type="InterPro" id="IPR032675">
    <property type="entry name" value="LRR_dom_sf"/>
</dbReference>
<gene>
    <name evidence="1" type="ORF">PISMIDRAFT_681337</name>
</gene>
<name>A0A0C9ZG27_9AGAM</name>
<reference evidence="1 2" key="1">
    <citation type="submission" date="2014-04" db="EMBL/GenBank/DDBJ databases">
        <authorList>
            <consortium name="DOE Joint Genome Institute"/>
            <person name="Kuo A."/>
            <person name="Kohler A."/>
            <person name="Costa M.D."/>
            <person name="Nagy L.G."/>
            <person name="Floudas D."/>
            <person name="Copeland A."/>
            <person name="Barry K.W."/>
            <person name="Cichocki N."/>
            <person name="Veneault-Fourrey C."/>
            <person name="LaButti K."/>
            <person name="Lindquist E.A."/>
            <person name="Lipzen A."/>
            <person name="Lundell T."/>
            <person name="Morin E."/>
            <person name="Murat C."/>
            <person name="Sun H."/>
            <person name="Tunlid A."/>
            <person name="Henrissat B."/>
            <person name="Grigoriev I.V."/>
            <person name="Hibbett D.S."/>
            <person name="Martin F."/>
            <person name="Nordberg H.P."/>
            <person name="Cantor M.N."/>
            <person name="Hua S.X."/>
        </authorList>
    </citation>
    <scope>NUCLEOTIDE SEQUENCE [LARGE SCALE GENOMIC DNA]</scope>
    <source>
        <strain evidence="1 2">441</strain>
    </source>
</reference>